<gene>
    <name evidence="3" type="ORF">TrLO_g12234</name>
</gene>
<comment type="caution">
    <text evidence="3">The sequence shown here is derived from an EMBL/GenBank/DDBJ whole genome shotgun (WGS) entry which is preliminary data.</text>
</comment>
<name>A0A9W7FM55_9STRA</name>
<dbReference type="OrthoDB" id="192976at2759"/>
<accession>A0A9W7FM55</accession>
<dbReference type="EMBL" id="BRXW01000225">
    <property type="protein sequence ID" value="GMI15157.1"/>
    <property type="molecule type" value="Genomic_DNA"/>
</dbReference>
<protein>
    <submittedName>
        <fullName evidence="3">Uncharacterized protein</fullName>
    </submittedName>
</protein>
<organism evidence="3 4">
    <name type="scientific">Triparma laevis f. longispina</name>
    <dbReference type="NCBI Taxonomy" id="1714387"/>
    <lineage>
        <taxon>Eukaryota</taxon>
        <taxon>Sar</taxon>
        <taxon>Stramenopiles</taxon>
        <taxon>Ochrophyta</taxon>
        <taxon>Bolidophyceae</taxon>
        <taxon>Parmales</taxon>
        <taxon>Triparmaceae</taxon>
        <taxon>Triparma</taxon>
    </lineage>
</organism>
<proteinExistence type="predicted"/>
<reference evidence="4" key="1">
    <citation type="journal article" date="2023" name="Commun. Biol.">
        <title>Genome analysis of Parmales, the sister group of diatoms, reveals the evolutionary specialization of diatoms from phago-mixotrophs to photoautotrophs.</title>
        <authorList>
            <person name="Ban H."/>
            <person name="Sato S."/>
            <person name="Yoshikawa S."/>
            <person name="Yamada K."/>
            <person name="Nakamura Y."/>
            <person name="Ichinomiya M."/>
            <person name="Sato N."/>
            <person name="Blanc-Mathieu R."/>
            <person name="Endo H."/>
            <person name="Kuwata A."/>
            <person name="Ogata H."/>
        </authorList>
    </citation>
    <scope>NUCLEOTIDE SEQUENCE [LARGE SCALE GENOMIC DNA]</scope>
    <source>
        <strain evidence="4">NIES 3700</strain>
    </source>
</reference>
<evidence type="ECO:0000256" key="1">
    <source>
        <dbReference type="SAM" id="MobiDB-lite"/>
    </source>
</evidence>
<keyword evidence="4" id="KW-1185">Reference proteome</keyword>
<feature type="region of interest" description="Disordered" evidence="1">
    <location>
        <begin position="108"/>
        <end position="139"/>
    </location>
</feature>
<evidence type="ECO:0000313" key="4">
    <source>
        <dbReference type="Proteomes" id="UP001165122"/>
    </source>
</evidence>
<keyword evidence="2" id="KW-0732">Signal</keyword>
<feature type="signal peptide" evidence="2">
    <location>
        <begin position="1"/>
        <end position="19"/>
    </location>
</feature>
<feature type="chain" id="PRO_5040811329" evidence="2">
    <location>
        <begin position="20"/>
        <end position="139"/>
    </location>
</feature>
<dbReference type="AlphaFoldDB" id="A0A9W7FM55"/>
<dbReference type="Proteomes" id="UP001165122">
    <property type="component" value="Unassembled WGS sequence"/>
</dbReference>
<feature type="compositionally biased region" description="Basic and acidic residues" evidence="1">
    <location>
        <begin position="108"/>
        <end position="121"/>
    </location>
</feature>
<sequence>MKSFAIVLLVFLILSLVKAGSDGGKEVSESGDGKVGGSGVVFYICEASNEELVGAFSHTHFVDDAPVWTNEEGMGIWRHFGYWYIGDYGEWPPVTFYRCVVGCEQGREEPPLEGFKNKKGYEGGPIKLQLEPCGEEKEL</sequence>
<evidence type="ECO:0000256" key="2">
    <source>
        <dbReference type="SAM" id="SignalP"/>
    </source>
</evidence>
<evidence type="ECO:0000313" key="3">
    <source>
        <dbReference type="EMBL" id="GMI15157.1"/>
    </source>
</evidence>